<feature type="transmembrane region" description="Helical" evidence="13">
    <location>
        <begin position="404"/>
        <end position="424"/>
    </location>
</feature>
<dbReference type="InterPro" id="IPR003663">
    <property type="entry name" value="Sugar/inositol_transpt"/>
</dbReference>
<sequence length="511" mass="56386">MRNPLTDSSRNDDNVPSSIYGYRVYMVALSATWASAMYGYDSAFIGGTLELPSFKSSYRLDGSNSTALSSNVVSMFQAGAFFGAIFGFFFAEYFGRKPVILGSGVIFAVGSALQLVGHIAELYAGRVLTGLGVGPFGWIFEIMLQIALVFGFWVNYGVNKNIPSTTAAQWRIPVGVQLIPAGMLLLCMSWMIESPRWLASKNKIAKAQKSLAWVRSLPVDHPFVVNELAEIQAAINQELETSGERRTMLHVMRECVAPGVRNRILIGVLLMLLQNLTGINSINYYSPTIFRSIGFTGTSVGLLATGVYGLVKMGTTIIFMIWIVDRFGRRGPLLVGAMGAAVAMFYLAIYSQLSKSFDQVPPSDAGSRTAVAMIYIYAIFYGFSWNGIPWIFASEVLPTRVRTIGMMCAVCMQWLAQFIIVYSLPYMISSIKYGTFYFFGACTVVALIFAYLFVPETKGVPLEDMGVLFGADVSVYATRARRNYLEFKVARDGAVDEGRLEKRNDIHLENV</sequence>
<dbReference type="PROSITE" id="PS50850">
    <property type="entry name" value="MFS"/>
    <property type="match status" value="1"/>
</dbReference>
<dbReference type="EMBL" id="MLKD01000012">
    <property type="protein sequence ID" value="OQE21209.1"/>
    <property type="molecule type" value="Genomic_DNA"/>
</dbReference>
<dbReference type="AlphaFoldDB" id="A0A1V6T5L0"/>
<dbReference type="PANTHER" id="PTHR48022:SF34">
    <property type="entry name" value="MAJOR FACILITATOR SUPERFAMILY (MFS) PROFILE DOMAIN-CONTAINING PROTEIN-RELATED"/>
    <property type="match status" value="1"/>
</dbReference>
<keyword evidence="8 13" id="KW-0472">Membrane</keyword>
<feature type="transmembrane region" description="Helical" evidence="13">
    <location>
        <begin position="72"/>
        <end position="91"/>
    </location>
</feature>
<dbReference type="PANTHER" id="PTHR48022">
    <property type="entry name" value="PLASTIDIC GLUCOSE TRANSPORTER 4"/>
    <property type="match status" value="1"/>
</dbReference>
<evidence type="ECO:0000256" key="12">
    <source>
        <dbReference type="RuleBase" id="RU003346"/>
    </source>
</evidence>
<dbReference type="OrthoDB" id="508119at2759"/>
<evidence type="ECO:0000256" key="9">
    <source>
        <dbReference type="ARBA" id="ARBA00037560"/>
    </source>
</evidence>
<dbReference type="GO" id="GO:0005351">
    <property type="term" value="F:carbohydrate:proton symporter activity"/>
    <property type="evidence" value="ECO:0007669"/>
    <property type="project" value="TreeGrafter"/>
</dbReference>
<feature type="transmembrane region" description="Helical" evidence="13">
    <location>
        <begin position="136"/>
        <end position="158"/>
    </location>
</feature>
<name>A0A1V6T5L0_9EURO</name>
<feature type="transmembrane region" description="Helical" evidence="13">
    <location>
        <begin position="331"/>
        <end position="350"/>
    </location>
</feature>
<dbReference type="Proteomes" id="UP000191285">
    <property type="component" value="Unassembled WGS sequence"/>
</dbReference>
<dbReference type="InterPro" id="IPR005829">
    <property type="entry name" value="Sugar_transporter_CS"/>
</dbReference>
<feature type="transmembrane region" description="Helical" evidence="13">
    <location>
        <begin position="20"/>
        <end position="40"/>
    </location>
</feature>
<dbReference type="SUPFAM" id="SSF103473">
    <property type="entry name" value="MFS general substrate transporter"/>
    <property type="match status" value="1"/>
</dbReference>
<comment type="function">
    <text evidence="9">Integral membrane transporter that imports quinic acid to be catabolized as a carbon source.</text>
</comment>
<dbReference type="PROSITE" id="PS00216">
    <property type="entry name" value="SUGAR_TRANSPORT_1"/>
    <property type="match status" value="2"/>
</dbReference>
<evidence type="ECO:0000256" key="5">
    <source>
        <dbReference type="ARBA" id="ARBA00022843"/>
    </source>
</evidence>
<organism evidence="15 16">
    <name type="scientific">Penicillium steckii</name>
    <dbReference type="NCBI Taxonomy" id="303698"/>
    <lineage>
        <taxon>Eukaryota</taxon>
        <taxon>Fungi</taxon>
        <taxon>Dikarya</taxon>
        <taxon>Ascomycota</taxon>
        <taxon>Pezizomycotina</taxon>
        <taxon>Eurotiomycetes</taxon>
        <taxon>Eurotiomycetidae</taxon>
        <taxon>Eurotiales</taxon>
        <taxon>Aspergillaceae</taxon>
        <taxon>Penicillium</taxon>
    </lineage>
</organism>
<dbReference type="InterPro" id="IPR050360">
    <property type="entry name" value="MFS_Sugar_Transporters"/>
</dbReference>
<dbReference type="InterPro" id="IPR036259">
    <property type="entry name" value="MFS_trans_sf"/>
</dbReference>
<gene>
    <name evidence="15" type="ORF">PENSTE_c012G02676</name>
</gene>
<feature type="transmembrane region" description="Helical" evidence="13">
    <location>
        <begin position="170"/>
        <end position="192"/>
    </location>
</feature>
<dbReference type="InterPro" id="IPR020846">
    <property type="entry name" value="MFS_dom"/>
</dbReference>
<evidence type="ECO:0000313" key="15">
    <source>
        <dbReference type="EMBL" id="OQE21209.1"/>
    </source>
</evidence>
<feature type="transmembrane region" description="Helical" evidence="13">
    <location>
        <begin position="98"/>
        <end position="116"/>
    </location>
</feature>
<evidence type="ECO:0000256" key="6">
    <source>
        <dbReference type="ARBA" id="ARBA00022911"/>
    </source>
</evidence>
<dbReference type="InterPro" id="IPR005828">
    <property type="entry name" value="MFS_sugar_transport-like"/>
</dbReference>
<comment type="caution">
    <text evidence="15">The sequence shown here is derived from an EMBL/GenBank/DDBJ whole genome shotgun (WGS) entry which is preliminary data.</text>
</comment>
<keyword evidence="6" id="KW-0672">Quinate metabolism</keyword>
<comment type="subunit">
    <text evidence="10">Interacts with creB.</text>
</comment>
<dbReference type="GO" id="GO:0005886">
    <property type="term" value="C:plasma membrane"/>
    <property type="evidence" value="ECO:0007669"/>
    <property type="project" value="UniProtKB-SubCell"/>
</dbReference>
<keyword evidence="3 12" id="KW-0813">Transport</keyword>
<evidence type="ECO:0000256" key="7">
    <source>
        <dbReference type="ARBA" id="ARBA00022989"/>
    </source>
</evidence>
<evidence type="ECO:0000256" key="10">
    <source>
        <dbReference type="ARBA" id="ARBA00038682"/>
    </source>
</evidence>
<evidence type="ECO:0000259" key="14">
    <source>
        <dbReference type="PROSITE" id="PS50850"/>
    </source>
</evidence>
<keyword evidence="4 13" id="KW-0812">Transmembrane</keyword>
<evidence type="ECO:0000256" key="13">
    <source>
        <dbReference type="SAM" id="Phobius"/>
    </source>
</evidence>
<evidence type="ECO:0000256" key="3">
    <source>
        <dbReference type="ARBA" id="ARBA00022448"/>
    </source>
</evidence>
<comment type="subcellular location">
    <subcellularLocation>
        <location evidence="1">Cell membrane</location>
        <topology evidence="1">Multi-pass membrane protein</topology>
    </subcellularLocation>
</comment>
<accession>A0A1V6T5L0</accession>
<feature type="transmembrane region" description="Helical" evidence="13">
    <location>
        <begin position="300"/>
        <end position="324"/>
    </location>
</feature>
<evidence type="ECO:0000256" key="4">
    <source>
        <dbReference type="ARBA" id="ARBA00022692"/>
    </source>
</evidence>
<protein>
    <recommendedName>
        <fullName evidence="11">Quinate transporter</fullName>
    </recommendedName>
</protein>
<dbReference type="Gene3D" id="1.20.1250.20">
    <property type="entry name" value="MFS general substrate transporter like domains"/>
    <property type="match status" value="1"/>
</dbReference>
<feature type="transmembrane region" description="Helical" evidence="13">
    <location>
        <begin position="436"/>
        <end position="454"/>
    </location>
</feature>
<feature type="domain" description="Major facilitator superfamily (MFS) profile" evidence="14">
    <location>
        <begin position="27"/>
        <end position="458"/>
    </location>
</feature>
<keyword evidence="7 13" id="KW-1133">Transmembrane helix</keyword>
<evidence type="ECO:0000256" key="11">
    <source>
        <dbReference type="ARBA" id="ARBA00043213"/>
    </source>
</evidence>
<evidence type="ECO:0000256" key="1">
    <source>
        <dbReference type="ARBA" id="ARBA00004651"/>
    </source>
</evidence>
<dbReference type="PRINTS" id="PR00171">
    <property type="entry name" value="SUGRTRNSPORT"/>
</dbReference>
<evidence type="ECO:0000256" key="2">
    <source>
        <dbReference type="ARBA" id="ARBA00010992"/>
    </source>
</evidence>
<dbReference type="Pfam" id="PF00083">
    <property type="entry name" value="Sugar_tr"/>
    <property type="match status" value="2"/>
</dbReference>
<keyword evidence="16" id="KW-1185">Reference proteome</keyword>
<keyword evidence="5" id="KW-0832">Ubl conjugation</keyword>
<comment type="similarity">
    <text evidence="2 12">Belongs to the major facilitator superfamily. Sugar transporter (TC 2.A.1.1) family.</text>
</comment>
<reference evidence="16" key="1">
    <citation type="journal article" date="2017" name="Nat. Microbiol.">
        <title>Global analysis of biosynthetic gene clusters reveals vast potential of secondary metabolite production in Penicillium species.</title>
        <authorList>
            <person name="Nielsen J.C."/>
            <person name="Grijseels S."/>
            <person name="Prigent S."/>
            <person name="Ji B."/>
            <person name="Dainat J."/>
            <person name="Nielsen K.F."/>
            <person name="Frisvad J.C."/>
            <person name="Workman M."/>
            <person name="Nielsen J."/>
        </authorList>
    </citation>
    <scope>NUCLEOTIDE SEQUENCE [LARGE SCALE GENOMIC DNA]</scope>
    <source>
        <strain evidence="16">IBT 24891</strain>
    </source>
</reference>
<feature type="transmembrane region" description="Helical" evidence="13">
    <location>
        <begin position="370"/>
        <end position="392"/>
    </location>
</feature>
<evidence type="ECO:0000256" key="8">
    <source>
        <dbReference type="ARBA" id="ARBA00023136"/>
    </source>
</evidence>
<proteinExistence type="inferred from homology"/>
<evidence type="ECO:0000313" key="16">
    <source>
        <dbReference type="Proteomes" id="UP000191285"/>
    </source>
</evidence>
<dbReference type="NCBIfam" id="TIGR00879">
    <property type="entry name" value="SP"/>
    <property type="match status" value="1"/>
</dbReference>